<keyword evidence="1" id="KW-0614">Plasmid</keyword>
<dbReference type="AlphaFoldDB" id="B7KMH7"/>
<name>B7KMH7_GLOC7</name>
<dbReference type="OrthoDB" id="498999at2"/>
<accession>B7KMH7</accession>
<protein>
    <submittedName>
        <fullName evidence="1">Uncharacterized protein</fullName>
    </submittedName>
</protein>
<evidence type="ECO:0000313" key="2">
    <source>
        <dbReference type="Proteomes" id="UP000002384"/>
    </source>
</evidence>
<dbReference type="HOGENOM" id="CLU_1977851_0_0_3"/>
<gene>
    <name evidence="1" type="ordered locus">PCC7424_5424</name>
</gene>
<sequence length="126" mass="14127">MIVNAEIQQQRTSLIAPTLIALLKAKKVLKSPDYSYNAEKNQTTLVNGEHLIIFNGFYLKLIDKQTGIEKMIATGTRNQITGDIDWKTHSVSLGLSSEDVKKYDNPSLIVYIKQTLLNAYSLNAKN</sequence>
<dbReference type="EMBL" id="CP001293">
    <property type="protein sequence ID" value="ACK73999.1"/>
    <property type="molecule type" value="Genomic_DNA"/>
</dbReference>
<evidence type="ECO:0000313" key="1">
    <source>
        <dbReference type="EMBL" id="ACK73999.1"/>
    </source>
</evidence>
<dbReference type="RefSeq" id="WP_012599506.1">
    <property type="nucleotide sequence ID" value="NC_011737.1"/>
</dbReference>
<geneLocation type="plasmid" evidence="1 2">
    <name>pP742402</name>
</geneLocation>
<dbReference type="Proteomes" id="UP000002384">
    <property type="component" value="Plasmid pP742402"/>
</dbReference>
<dbReference type="KEGG" id="cyc:PCC7424_5424"/>
<reference evidence="2" key="1">
    <citation type="journal article" date="2011" name="MBio">
        <title>Novel metabolic attributes of the genus Cyanothece, comprising a group of unicellular nitrogen-fixing Cyanobacteria.</title>
        <authorList>
            <person name="Bandyopadhyay A."/>
            <person name="Elvitigala T."/>
            <person name="Welsh E."/>
            <person name="Stockel J."/>
            <person name="Liberton M."/>
            <person name="Min H."/>
            <person name="Sherman L.A."/>
            <person name="Pakrasi H.B."/>
        </authorList>
    </citation>
    <scope>NUCLEOTIDE SEQUENCE [LARGE SCALE GENOMIC DNA]</scope>
    <source>
        <strain evidence="2">PCC 7424</strain>
        <plasmid evidence="2">pP742402</plasmid>
    </source>
</reference>
<organism evidence="1 2">
    <name type="scientific">Gloeothece citriformis (strain PCC 7424)</name>
    <name type="common">Cyanothece sp. (strain PCC 7424)</name>
    <dbReference type="NCBI Taxonomy" id="65393"/>
    <lineage>
        <taxon>Bacteria</taxon>
        <taxon>Bacillati</taxon>
        <taxon>Cyanobacteriota</taxon>
        <taxon>Cyanophyceae</taxon>
        <taxon>Oscillatoriophycideae</taxon>
        <taxon>Chroococcales</taxon>
        <taxon>Aphanothecaceae</taxon>
        <taxon>Gloeothece</taxon>
        <taxon>Gloeothece citriformis</taxon>
    </lineage>
</organism>
<keyword evidence="2" id="KW-1185">Reference proteome</keyword>
<proteinExistence type="predicted"/>